<dbReference type="Gene3D" id="3.20.20.100">
    <property type="entry name" value="NADP-dependent oxidoreductase domain"/>
    <property type="match status" value="1"/>
</dbReference>
<feature type="active site" description="Proton donor" evidence="4">
    <location>
        <position position="57"/>
    </location>
</feature>
<dbReference type="InterPro" id="IPR023210">
    <property type="entry name" value="NADP_OxRdtase_dom"/>
</dbReference>
<dbReference type="PANTHER" id="PTHR43827:SF3">
    <property type="entry name" value="NADP-DEPENDENT OXIDOREDUCTASE DOMAIN-CONTAINING PROTEIN"/>
    <property type="match status" value="1"/>
</dbReference>
<gene>
    <name evidence="8" type="ORF">PIIN_03647</name>
</gene>
<name>G4TEH4_SERID</name>
<evidence type="ECO:0000256" key="3">
    <source>
        <dbReference type="ARBA" id="ARBA00023002"/>
    </source>
</evidence>
<feature type="domain" description="NADP-dependent oxidoreductase" evidence="7">
    <location>
        <begin position="21"/>
        <end position="276"/>
    </location>
</feature>
<feature type="site" description="Lowers pKa of active site Tyr" evidence="6">
    <location>
        <position position="82"/>
    </location>
</feature>
<dbReference type="PROSITE" id="PS51257">
    <property type="entry name" value="PROKAR_LIPOPROTEIN"/>
    <property type="match status" value="1"/>
</dbReference>
<dbReference type="InterPro" id="IPR020471">
    <property type="entry name" value="AKR"/>
</dbReference>
<protein>
    <submittedName>
        <fullName evidence="8">Probable GCY1-galactose-induced protein of aldo/keto reductase family</fullName>
    </submittedName>
</protein>
<sequence length="318" mass="35334">MASKLEIPMINLSDGYLMPGIGIGCWMGEPGGHEEVKRTVQLALKHEYRHIDTAAYYGNEGAVGEAIRESGVHRPSIFVTTKLPGSGHGNVMEAFNKSLTALGLDYIDLYLMHWPMANDPQTGRALKPEENPTFVETWKTMEGLLETGKVKSIGVSNFSIKNLEILFSKTNLIPSVNQIEIHPCLPNFELVEYCKQKGIAVTGYTPMGRPGAPFYTDPLFLSIAQEHNITVGQVLLAWQVQRGIAPLPKSSNEERSKQNITLTKLSDRAMSQINEFHKQPGMHRTLCFANSVKNGGVFGWTFEELGWDLDERGYGLPK</sequence>
<dbReference type="CDD" id="cd19071">
    <property type="entry name" value="AKR_AKR1-5-like"/>
    <property type="match status" value="1"/>
</dbReference>
<dbReference type="eggNOG" id="KOG1577">
    <property type="taxonomic scope" value="Eukaryota"/>
</dbReference>
<evidence type="ECO:0000259" key="7">
    <source>
        <dbReference type="Pfam" id="PF00248"/>
    </source>
</evidence>
<dbReference type="OrthoDB" id="5945798at2759"/>
<dbReference type="InterPro" id="IPR018170">
    <property type="entry name" value="Aldo/ket_reductase_CS"/>
</dbReference>
<keyword evidence="2" id="KW-0521">NADP</keyword>
<dbReference type="PIRSF" id="PIRSF000097">
    <property type="entry name" value="AKR"/>
    <property type="match status" value="1"/>
</dbReference>
<dbReference type="AlphaFoldDB" id="G4TEH4"/>
<proteinExistence type="inferred from homology"/>
<feature type="binding site" evidence="5">
    <location>
        <position position="113"/>
    </location>
    <ligand>
        <name>substrate</name>
    </ligand>
</feature>
<reference evidence="8 9" key="1">
    <citation type="journal article" date="2011" name="PLoS Pathog.">
        <title>Endophytic Life Strategies Decoded by Genome and Transcriptome Analyses of the Mutualistic Root Symbiont Piriformospora indica.</title>
        <authorList>
            <person name="Zuccaro A."/>
            <person name="Lahrmann U."/>
            <person name="Guldener U."/>
            <person name="Langen G."/>
            <person name="Pfiffi S."/>
            <person name="Biedenkopf D."/>
            <person name="Wong P."/>
            <person name="Samans B."/>
            <person name="Grimm C."/>
            <person name="Basiewicz M."/>
            <person name="Murat C."/>
            <person name="Martin F."/>
            <person name="Kogel K.H."/>
        </authorList>
    </citation>
    <scope>NUCLEOTIDE SEQUENCE [LARGE SCALE GENOMIC DNA]</scope>
    <source>
        <strain evidence="8 9">DSM 11827</strain>
    </source>
</reference>
<dbReference type="Proteomes" id="UP000007148">
    <property type="component" value="Unassembled WGS sequence"/>
</dbReference>
<dbReference type="GO" id="GO:0016616">
    <property type="term" value="F:oxidoreductase activity, acting on the CH-OH group of donors, NAD or NADP as acceptor"/>
    <property type="evidence" value="ECO:0007669"/>
    <property type="project" value="UniProtKB-ARBA"/>
</dbReference>
<evidence type="ECO:0000256" key="4">
    <source>
        <dbReference type="PIRSR" id="PIRSR000097-1"/>
    </source>
</evidence>
<dbReference type="SUPFAM" id="SSF51430">
    <property type="entry name" value="NAD(P)-linked oxidoreductase"/>
    <property type="match status" value="1"/>
</dbReference>
<keyword evidence="9" id="KW-1185">Reference proteome</keyword>
<evidence type="ECO:0000256" key="2">
    <source>
        <dbReference type="ARBA" id="ARBA00022857"/>
    </source>
</evidence>
<dbReference type="EMBL" id="CAFZ01000061">
    <property type="protein sequence ID" value="CCA69706.1"/>
    <property type="molecule type" value="Genomic_DNA"/>
</dbReference>
<dbReference type="PANTHER" id="PTHR43827">
    <property type="entry name" value="2,5-DIKETO-D-GLUCONIC ACID REDUCTASE"/>
    <property type="match status" value="1"/>
</dbReference>
<accession>G4TEH4</accession>
<comment type="caution">
    <text evidence="8">The sequence shown here is derived from an EMBL/GenBank/DDBJ whole genome shotgun (WGS) entry which is preliminary data.</text>
</comment>
<dbReference type="HOGENOM" id="CLU_023205_0_0_1"/>
<evidence type="ECO:0000256" key="6">
    <source>
        <dbReference type="PIRSR" id="PIRSR000097-3"/>
    </source>
</evidence>
<dbReference type="InParanoid" id="G4TEH4"/>
<keyword evidence="3" id="KW-0560">Oxidoreductase</keyword>
<evidence type="ECO:0000313" key="9">
    <source>
        <dbReference type="Proteomes" id="UP000007148"/>
    </source>
</evidence>
<dbReference type="Pfam" id="PF00248">
    <property type="entry name" value="Aldo_ket_red"/>
    <property type="match status" value="1"/>
</dbReference>
<dbReference type="STRING" id="1109443.G4TEH4"/>
<evidence type="ECO:0000313" key="8">
    <source>
        <dbReference type="EMBL" id="CCA69706.1"/>
    </source>
</evidence>
<dbReference type="PROSITE" id="PS00062">
    <property type="entry name" value="ALDOKETO_REDUCTASE_2"/>
    <property type="match status" value="1"/>
</dbReference>
<dbReference type="OMA" id="CACHKDY"/>
<evidence type="ECO:0000256" key="5">
    <source>
        <dbReference type="PIRSR" id="PIRSR000097-2"/>
    </source>
</evidence>
<evidence type="ECO:0000256" key="1">
    <source>
        <dbReference type="ARBA" id="ARBA00007905"/>
    </source>
</evidence>
<organism evidence="8 9">
    <name type="scientific">Serendipita indica (strain DSM 11827)</name>
    <name type="common">Root endophyte fungus</name>
    <name type="synonym">Piriformospora indica</name>
    <dbReference type="NCBI Taxonomy" id="1109443"/>
    <lineage>
        <taxon>Eukaryota</taxon>
        <taxon>Fungi</taxon>
        <taxon>Dikarya</taxon>
        <taxon>Basidiomycota</taxon>
        <taxon>Agaricomycotina</taxon>
        <taxon>Agaricomycetes</taxon>
        <taxon>Sebacinales</taxon>
        <taxon>Serendipitaceae</taxon>
        <taxon>Serendipita</taxon>
    </lineage>
</organism>
<dbReference type="FunFam" id="3.20.20.100:FF:000002">
    <property type="entry name" value="2,5-diketo-D-gluconic acid reductase A"/>
    <property type="match status" value="1"/>
</dbReference>
<comment type="similarity">
    <text evidence="1">Belongs to the aldo/keto reductase family.</text>
</comment>
<dbReference type="InterPro" id="IPR036812">
    <property type="entry name" value="NAD(P)_OxRdtase_dom_sf"/>
</dbReference>
<dbReference type="PRINTS" id="PR00069">
    <property type="entry name" value="ALDKETRDTASE"/>
</dbReference>